<comment type="caution">
    <text evidence="8">The sequence shown here is derived from an EMBL/GenBank/DDBJ whole genome shotgun (WGS) entry which is preliminary data.</text>
</comment>
<reference evidence="8" key="1">
    <citation type="journal article" date="2015" name="Proc. Natl. Acad. Sci. U.S.A.">
        <title>Networks of energetic and metabolic interactions define dynamics in microbial communities.</title>
        <authorList>
            <person name="Embree M."/>
            <person name="Liu J.K."/>
            <person name="Al-Bassam M.M."/>
            <person name="Zengler K."/>
        </authorList>
    </citation>
    <scope>NUCLEOTIDE SEQUENCE</scope>
</reference>
<dbReference type="EMBL" id="LNQE01001104">
    <property type="protein sequence ID" value="KUG21070.1"/>
    <property type="molecule type" value="Genomic_DNA"/>
</dbReference>
<dbReference type="Pfam" id="PF13190">
    <property type="entry name" value="PDGLE"/>
    <property type="match status" value="1"/>
</dbReference>
<protein>
    <submittedName>
        <fullName evidence="8">Additional substrate-specific component nikn of nickel ecf transporter</fullName>
    </submittedName>
</protein>
<keyword evidence="3 6" id="KW-0812">Transmembrane</keyword>
<gene>
    <name evidence="8" type="ORF">ASZ90_009178</name>
</gene>
<feature type="domain" description="PDGLE" evidence="7">
    <location>
        <begin position="6"/>
        <end position="111"/>
    </location>
</feature>
<dbReference type="GO" id="GO:0005886">
    <property type="term" value="C:plasma membrane"/>
    <property type="evidence" value="ECO:0007669"/>
    <property type="project" value="UniProtKB-SubCell"/>
</dbReference>
<keyword evidence="2" id="KW-1003">Cell membrane</keyword>
<name>A0A0W8FKD4_9ZZZZ</name>
<evidence type="ECO:0000256" key="6">
    <source>
        <dbReference type="SAM" id="Phobius"/>
    </source>
</evidence>
<sequence length="116" mass="11949">MDREMFLIAGIVLALVIAVSAPFLASEYPDGLESAFFSAHGAKEMTGHELDEDAAALAEDIVAGITGNEFSFASLMPDCSIPGMGKAGEAVAILAGTLAIFGLAYGIARAASRPER</sequence>
<organism evidence="8">
    <name type="scientific">hydrocarbon metagenome</name>
    <dbReference type="NCBI Taxonomy" id="938273"/>
    <lineage>
        <taxon>unclassified sequences</taxon>
        <taxon>metagenomes</taxon>
        <taxon>ecological metagenomes</taxon>
    </lineage>
</organism>
<accession>A0A0W8FKD4</accession>
<evidence type="ECO:0000313" key="8">
    <source>
        <dbReference type="EMBL" id="KUG21070.1"/>
    </source>
</evidence>
<comment type="subcellular location">
    <subcellularLocation>
        <location evidence="1">Cell membrane</location>
    </subcellularLocation>
</comment>
<dbReference type="AlphaFoldDB" id="A0A0W8FKD4"/>
<feature type="transmembrane region" description="Helical" evidence="6">
    <location>
        <begin position="90"/>
        <end position="108"/>
    </location>
</feature>
<evidence type="ECO:0000256" key="3">
    <source>
        <dbReference type="ARBA" id="ARBA00022692"/>
    </source>
</evidence>
<proteinExistence type="predicted"/>
<evidence type="ECO:0000256" key="2">
    <source>
        <dbReference type="ARBA" id="ARBA00022475"/>
    </source>
</evidence>
<keyword evidence="4 6" id="KW-1133">Transmembrane helix</keyword>
<evidence type="ECO:0000259" key="7">
    <source>
        <dbReference type="Pfam" id="PF13190"/>
    </source>
</evidence>
<dbReference type="InterPro" id="IPR025937">
    <property type="entry name" value="PDGLE_dom"/>
</dbReference>
<evidence type="ECO:0000256" key="4">
    <source>
        <dbReference type="ARBA" id="ARBA00022989"/>
    </source>
</evidence>
<evidence type="ECO:0000256" key="1">
    <source>
        <dbReference type="ARBA" id="ARBA00004236"/>
    </source>
</evidence>
<keyword evidence="5 6" id="KW-0472">Membrane</keyword>
<evidence type="ECO:0000256" key="5">
    <source>
        <dbReference type="ARBA" id="ARBA00023136"/>
    </source>
</evidence>